<evidence type="ECO:0000256" key="2">
    <source>
        <dbReference type="ARBA" id="ARBA00022692"/>
    </source>
</evidence>
<dbReference type="GO" id="GO:0016020">
    <property type="term" value="C:membrane"/>
    <property type="evidence" value="ECO:0007669"/>
    <property type="project" value="UniProtKB-SubCell"/>
</dbReference>
<feature type="transmembrane region" description="Helical" evidence="5">
    <location>
        <begin position="214"/>
        <end position="234"/>
    </location>
</feature>
<dbReference type="SUPFAM" id="SSF103481">
    <property type="entry name" value="Multidrug resistance efflux transporter EmrE"/>
    <property type="match status" value="2"/>
</dbReference>
<reference evidence="7 8" key="1">
    <citation type="journal article" date="2009" name="PLoS Genet.">
        <title>Genomic analysis of the basal lineage fungus Rhizopus oryzae reveals a whole-genome duplication.</title>
        <authorList>
            <person name="Ma L.-J."/>
            <person name="Ibrahim A.S."/>
            <person name="Skory C."/>
            <person name="Grabherr M.G."/>
            <person name="Burger G."/>
            <person name="Butler M."/>
            <person name="Elias M."/>
            <person name="Idnurm A."/>
            <person name="Lang B.F."/>
            <person name="Sone T."/>
            <person name="Abe A."/>
            <person name="Calvo S.E."/>
            <person name="Corrochano L.M."/>
            <person name="Engels R."/>
            <person name="Fu J."/>
            <person name="Hansberg W."/>
            <person name="Kim J.-M."/>
            <person name="Kodira C.D."/>
            <person name="Koehrsen M.J."/>
            <person name="Liu B."/>
            <person name="Miranda-Saavedra D."/>
            <person name="O'Leary S."/>
            <person name="Ortiz-Castellanos L."/>
            <person name="Poulter R."/>
            <person name="Rodriguez-Romero J."/>
            <person name="Ruiz-Herrera J."/>
            <person name="Shen Y.-Q."/>
            <person name="Zeng Q."/>
            <person name="Galagan J."/>
            <person name="Birren B.W."/>
            <person name="Cuomo C.A."/>
            <person name="Wickes B.L."/>
        </authorList>
    </citation>
    <scope>NUCLEOTIDE SEQUENCE [LARGE SCALE GENOMIC DNA]</scope>
    <source>
        <strain evidence="8">RA 99-880 / ATCC MYA-4621 / FGSC 9543 / NRRL 43880</strain>
    </source>
</reference>
<proteinExistence type="predicted"/>
<dbReference type="EMBL" id="CH476735">
    <property type="protein sequence ID" value="EIE81582.1"/>
    <property type="molecule type" value="Genomic_DNA"/>
</dbReference>
<dbReference type="InterPro" id="IPR000620">
    <property type="entry name" value="EamA_dom"/>
</dbReference>
<dbReference type="eggNOG" id="KOG4510">
    <property type="taxonomic scope" value="Eukaryota"/>
</dbReference>
<evidence type="ECO:0000259" key="6">
    <source>
        <dbReference type="Pfam" id="PF00892"/>
    </source>
</evidence>
<feature type="domain" description="EamA" evidence="6">
    <location>
        <begin position="215"/>
        <end position="351"/>
    </location>
</feature>
<dbReference type="GeneID" id="93613258"/>
<dbReference type="OrthoDB" id="306876at2759"/>
<evidence type="ECO:0000313" key="8">
    <source>
        <dbReference type="Proteomes" id="UP000009138"/>
    </source>
</evidence>
<evidence type="ECO:0000256" key="4">
    <source>
        <dbReference type="ARBA" id="ARBA00023136"/>
    </source>
</evidence>
<feature type="transmembrane region" description="Helical" evidence="5">
    <location>
        <begin position="308"/>
        <end position="328"/>
    </location>
</feature>
<feature type="domain" description="EamA" evidence="6">
    <location>
        <begin position="66"/>
        <end position="197"/>
    </location>
</feature>
<evidence type="ECO:0000256" key="5">
    <source>
        <dbReference type="SAM" id="Phobius"/>
    </source>
</evidence>
<protein>
    <recommendedName>
        <fullName evidence="6">EamA domain-containing protein</fullName>
    </recommendedName>
</protein>
<feature type="transmembrane region" description="Helical" evidence="5">
    <location>
        <begin position="67"/>
        <end position="88"/>
    </location>
</feature>
<dbReference type="STRING" id="246409.I1BZF2"/>
<evidence type="ECO:0000256" key="3">
    <source>
        <dbReference type="ARBA" id="ARBA00022989"/>
    </source>
</evidence>
<feature type="transmembrane region" description="Helical" evidence="5">
    <location>
        <begin position="184"/>
        <end position="202"/>
    </location>
</feature>
<dbReference type="Proteomes" id="UP000009138">
    <property type="component" value="Unassembled WGS sequence"/>
</dbReference>
<name>I1BZF2_RHIO9</name>
<accession>I1BZF2</accession>
<keyword evidence="2 5" id="KW-0812">Transmembrane</keyword>
<dbReference type="OMA" id="PIASCYV"/>
<dbReference type="PANTHER" id="PTHR22911">
    <property type="entry name" value="ACYL-MALONYL CONDENSING ENZYME-RELATED"/>
    <property type="match status" value="1"/>
</dbReference>
<dbReference type="InterPro" id="IPR037185">
    <property type="entry name" value="EmrE-like"/>
</dbReference>
<evidence type="ECO:0000313" key="7">
    <source>
        <dbReference type="EMBL" id="EIE81582.1"/>
    </source>
</evidence>
<keyword evidence="4 5" id="KW-0472">Membrane</keyword>
<feature type="transmembrane region" description="Helical" evidence="5">
    <location>
        <begin position="334"/>
        <end position="352"/>
    </location>
</feature>
<feature type="transmembrane region" description="Helical" evidence="5">
    <location>
        <begin position="94"/>
        <end position="117"/>
    </location>
</feature>
<dbReference type="InParanoid" id="I1BZF2"/>
<dbReference type="AlphaFoldDB" id="I1BZF2"/>
<comment type="subcellular location">
    <subcellularLocation>
        <location evidence="1">Membrane</location>
        <topology evidence="1">Multi-pass membrane protein</topology>
    </subcellularLocation>
</comment>
<dbReference type="VEuPathDB" id="FungiDB:RO3G_06287"/>
<keyword evidence="3 5" id="KW-1133">Transmembrane helix</keyword>
<dbReference type="Pfam" id="PF00892">
    <property type="entry name" value="EamA"/>
    <property type="match status" value="2"/>
</dbReference>
<feature type="transmembrane region" description="Helical" evidence="5">
    <location>
        <begin position="246"/>
        <end position="269"/>
    </location>
</feature>
<evidence type="ECO:0000256" key="1">
    <source>
        <dbReference type="ARBA" id="ARBA00004141"/>
    </source>
</evidence>
<sequence>MNLQQEPPENSIPSAIATTNESTPLLFQEQYQTGSLTANSGFQSYRPQSIWSLSVNTTARQKEVRSIILLLASSLLFAIVSAIVKYFGNEIPSFEIVLVRSIAQLLLGLVGCLIFGVDPLGKKGARKWIFFRAVVNSTALFLFYYALTTLTLLDTTVIFFVSPIFRIVIASGTLNESYSAKDGFYSIICFIALLLVIKPCSLFNQQTIEGSSRLFGISCALVGAYMSAMTYITVRKIGSDTHALVHVVYSGFVASCFGLFICLFCWQEIVIPNYHQFNNQFMLGSIGVFAFLGQCLLNEGLKLTPFGLASLIHAGDVALAFLFGAILFGEHPEFYTILGSTIAVFTITAINVNGWHRYQIKAAATTRRRPKERLVQQQRE</sequence>
<keyword evidence="8" id="KW-1185">Reference proteome</keyword>
<dbReference type="PANTHER" id="PTHR22911:SF6">
    <property type="entry name" value="SOLUTE CARRIER FAMILY 35 MEMBER G1"/>
    <property type="match status" value="1"/>
</dbReference>
<organism evidence="7 8">
    <name type="scientific">Rhizopus delemar (strain RA 99-880 / ATCC MYA-4621 / FGSC 9543 / NRRL 43880)</name>
    <name type="common">Mucormycosis agent</name>
    <name type="synonym">Rhizopus arrhizus var. delemar</name>
    <dbReference type="NCBI Taxonomy" id="246409"/>
    <lineage>
        <taxon>Eukaryota</taxon>
        <taxon>Fungi</taxon>
        <taxon>Fungi incertae sedis</taxon>
        <taxon>Mucoromycota</taxon>
        <taxon>Mucoromycotina</taxon>
        <taxon>Mucoromycetes</taxon>
        <taxon>Mucorales</taxon>
        <taxon>Mucorineae</taxon>
        <taxon>Rhizopodaceae</taxon>
        <taxon>Rhizopus</taxon>
    </lineage>
</organism>
<gene>
    <name evidence="7" type="ORF">RO3G_06287</name>
</gene>
<dbReference type="RefSeq" id="XP_067516978.1">
    <property type="nucleotide sequence ID" value="XM_067660877.1"/>
</dbReference>